<dbReference type="AlphaFoldDB" id="A0A4Q7J596"/>
<evidence type="ECO:0000313" key="3">
    <source>
        <dbReference type="Proteomes" id="UP000292003"/>
    </source>
</evidence>
<dbReference type="Proteomes" id="UP000292003">
    <property type="component" value="Unassembled WGS sequence"/>
</dbReference>
<dbReference type="RefSeq" id="WP_130476488.1">
    <property type="nucleotide sequence ID" value="NZ_SFCC01000008.1"/>
</dbReference>
<keyword evidence="1" id="KW-0812">Transmembrane</keyword>
<evidence type="ECO:0000313" key="2">
    <source>
        <dbReference type="EMBL" id="RZQ62750.1"/>
    </source>
</evidence>
<feature type="transmembrane region" description="Helical" evidence="1">
    <location>
        <begin position="231"/>
        <end position="253"/>
    </location>
</feature>
<keyword evidence="1" id="KW-1133">Transmembrane helix</keyword>
<dbReference type="OrthoDB" id="3692183at2"/>
<feature type="transmembrane region" description="Helical" evidence="1">
    <location>
        <begin position="259"/>
        <end position="281"/>
    </location>
</feature>
<keyword evidence="3" id="KW-1185">Reference proteome</keyword>
<keyword evidence="1" id="KW-0472">Membrane</keyword>
<name>A0A4Q7J596_9PSEU</name>
<comment type="caution">
    <text evidence="2">The sequence shown here is derived from an EMBL/GenBank/DDBJ whole genome shotgun (WGS) entry which is preliminary data.</text>
</comment>
<proteinExistence type="predicted"/>
<protein>
    <submittedName>
        <fullName evidence="2">Uncharacterized protein</fullName>
    </submittedName>
</protein>
<sequence>MSDQDLNLLAIWIFVPSAAIALSLMVASALGFGTSIKKADRERQLGAFRQLLASHHGPVLDVDWMLFKTLSKQELLDLAAPYGWRLNGQEYGGKHWWLRLVHQPSVPVEDPRARLAAELAAAEPGADGKYLLDSARYSSIPDDERDRVITQAGWKKVHGHPGALALARIGTTVMHTVDEPMLEGLRPAELRRNPVVAERAKRFHAEHGFDPLGPSELDRLRIRNNYWTKKFFPPGCIASFLLGSAPFPFFIGLSDDAPTAVYVGIGMAAVALVPSVLAWLVRRRRKAELGPHLAVLRELKALHRSTAGESS</sequence>
<reference evidence="2 3" key="1">
    <citation type="submission" date="2019-02" db="EMBL/GenBank/DDBJ databases">
        <title>Draft genome sequence of Amycolatopsis sp. 8-3EHSu isolated from roots of Suaeda maritima.</title>
        <authorList>
            <person name="Duangmal K."/>
            <person name="Chantavorakit T."/>
        </authorList>
    </citation>
    <scope>NUCLEOTIDE SEQUENCE [LARGE SCALE GENOMIC DNA]</scope>
    <source>
        <strain evidence="2 3">8-3EHSu</strain>
    </source>
</reference>
<organism evidence="2 3">
    <name type="scientific">Amycolatopsis suaedae</name>
    <dbReference type="NCBI Taxonomy" id="2510978"/>
    <lineage>
        <taxon>Bacteria</taxon>
        <taxon>Bacillati</taxon>
        <taxon>Actinomycetota</taxon>
        <taxon>Actinomycetes</taxon>
        <taxon>Pseudonocardiales</taxon>
        <taxon>Pseudonocardiaceae</taxon>
        <taxon>Amycolatopsis</taxon>
    </lineage>
</organism>
<evidence type="ECO:0000256" key="1">
    <source>
        <dbReference type="SAM" id="Phobius"/>
    </source>
</evidence>
<gene>
    <name evidence="2" type="ORF">EWH70_17515</name>
</gene>
<accession>A0A4Q7J596</accession>
<feature type="transmembrane region" description="Helical" evidence="1">
    <location>
        <begin position="6"/>
        <end position="33"/>
    </location>
</feature>
<dbReference type="EMBL" id="SFCC01000008">
    <property type="protein sequence ID" value="RZQ62750.1"/>
    <property type="molecule type" value="Genomic_DNA"/>
</dbReference>